<dbReference type="Proteomes" id="UP000434582">
    <property type="component" value="Unassembled WGS sequence"/>
</dbReference>
<dbReference type="InterPro" id="IPR019099">
    <property type="entry name" value="Uncharacterised_PGPGW_TM"/>
</dbReference>
<feature type="region of interest" description="Disordered" evidence="1">
    <location>
        <begin position="108"/>
        <end position="129"/>
    </location>
</feature>
<feature type="compositionally biased region" description="Pro residues" evidence="1">
    <location>
        <begin position="1"/>
        <end position="11"/>
    </location>
</feature>
<accession>A0A7X1ZDA7</accession>
<keyword evidence="2" id="KW-1133">Transmembrane helix</keyword>
<keyword evidence="2" id="KW-0472">Membrane</keyword>
<keyword evidence="4" id="KW-1185">Reference proteome</keyword>
<feature type="region of interest" description="Disordered" evidence="1">
    <location>
        <begin position="1"/>
        <end position="25"/>
    </location>
</feature>
<dbReference type="Pfam" id="PF09656">
    <property type="entry name" value="PGPGW"/>
    <property type="match status" value="1"/>
</dbReference>
<evidence type="ECO:0000256" key="1">
    <source>
        <dbReference type="SAM" id="MobiDB-lite"/>
    </source>
</evidence>
<evidence type="ECO:0000313" key="4">
    <source>
        <dbReference type="Proteomes" id="UP000434582"/>
    </source>
</evidence>
<protein>
    <recommendedName>
        <fullName evidence="5">Transmembrane protein (PGPGW)</fullName>
    </recommendedName>
</protein>
<comment type="caution">
    <text evidence="3">The sequence shown here is derived from an EMBL/GenBank/DDBJ whole genome shotgun (WGS) entry which is preliminary data.</text>
</comment>
<proteinExistence type="predicted"/>
<name>A0A7X1ZDA7_9PROT</name>
<evidence type="ECO:0000313" key="3">
    <source>
        <dbReference type="EMBL" id="MQX36446.1"/>
    </source>
</evidence>
<evidence type="ECO:0008006" key="5">
    <source>
        <dbReference type="Google" id="ProtNLM"/>
    </source>
</evidence>
<dbReference type="AlphaFoldDB" id="A0A7X1ZDA7"/>
<gene>
    <name evidence="3" type="ORF">GHC57_07950</name>
</gene>
<sequence>MKPEPQTPPSAPETTPGMADDPAPRHPVRRAINIAVGSVLLVVGIIIAPTPIPIGLFLIAIGLFILTRDSERAREAVRWVRRRVGALDRGLRKVEPRLPRGIARVIHVTDPNAPAGPSRRPEPAPASSG</sequence>
<organism evidence="3 4">
    <name type="scientific">Roseospira navarrensis</name>
    <dbReference type="NCBI Taxonomy" id="140058"/>
    <lineage>
        <taxon>Bacteria</taxon>
        <taxon>Pseudomonadati</taxon>
        <taxon>Pseudomonadota</taxon>
        <taxon>Alphaproteobacteria</taxon>
        <taxon>Rhodospirillales</taxon>
        <taxon>Rhodospirillaceae</taxon>
        <taxon>Roseospira</taxon>
    </lineage>
</organism>
<evidence type="ECO:0000256" key="2">
    <source>
        <dbReference type="SAM" id="Phobius"/>
    </source>
</evidence>
<reference evidence="3 4" key="1">
    <citation type="submission" date="2019-10" db="EMBL/GenBank/DDBJ databases">
        <title>Draft whole-genome sequence of the purple nonsulfur photosynthetic bacterium Roseospira navarrensis DSM 15114.</title>
        <authorList>
            <person name="Kyndt J.A."/>
            <person name="Meyer T.E."/>
        </authorList>
    </citation>
    <scope>NUCLEOTIDE SEQUENCE [LARGE SCALE GENOMIC DNA]</scope>
    <source>
        <strain evidence="3 4">DSM 15114</strain>
    </source>
</reference>
<dbReference type="EMBL" id="WIVE01000019">
    <property type="protein sequence ID" value="MQX36446.1"/>
    <property type="molecule type" value="Genomic_DNA"/>
</dbReference>
<keyword evidence="2" id="KW-0812">Transmembrane</keyword>
<feature type="transmembrane region" description="Helical" evidence="2">
    <location>
        <begin position="34"/>
        <end position="66"/>
    </location>
</feature>